<dbReference type="SMART" id="SM00220">
    <property type="entry name" value="S_TKc"/>
    <property type="match status" value="1"/>
</dbReference>
<dbReference type="PROSITE" id="PS00108">
    <property type="entry name" value="PROTEIN_KINASE_ST"/>
    <property type="match status" value="1"/>
</dbReference>
<evidence type="ECO:0000256" key="8">
    <source>
        <dbReference type="ARBA" id="ARBA00022840"/>
    </source>
</evidence>
<name>A0A3N7G5Y4_POPTR</name>
<dbReference type="AlphaFoldDB" id="A0A3N7G5Y4"/>
<keyword evidence="9" id="KW-1133">Transmembrane helix</keyword>
<dbReference type="GO" id="GO:0016020">
    <property type="term" value="C:membrane"/>
    <property type="evidence" value="ECO:0007669"/>
    <property type="project" value="UniProtKB-SubCell"/>
</dbReference>
<accession>A0A3N7G5Y4</accession>
<gene>
    <name evidence="13" type="ORF">POPTR_017G116900</name>
</gene>
<keyword evidence="6" id="KW-0547">Nucleotide-binding</keyword>
<evidence type="ECO:0000256" key="1">
    <source>
        <dbReference type="ARBA" id="ARBA00004479"/>
    </source>
</evidence>
<keyword evidence="4" id="KW-0812">Transmembrane</keyword>
<dbReference type="SUPFAM" id="SSF56112">
    <property type="entry name" value="Protein kinase-like (PK-like)"/>
    <property type="match status" value="1"/>
</dbReference>
<keyword evidence="14" id="KW-1185">Reference proteome</keyword>
<dbReference type="InterPro" id="IPR008271">
    <property type="entry name" value="Ser/Thr_kinase_AS"/>
</dbReference>
<dbReference type="GO" id="GO:0004674">
    <property type="term" value="F:protein serine/threonine kinase activity"/>
    <property type="evidence" value="ECO:0007669"/>
    <property type="project" value="UniProtKB-KW"/>
</dbReference>
<dbReference type="InterPro" id="IPR045874">
    <property type="entry name" value="LRK10/LRL21-25-like"/>
</dbReference>
<feature type="domain" description="Protein kinase" evidence="12">
    <location>
        <begin position="182"/>
        <end position="468"/>
    </location>
</feature>
<dbReference type="GO" id="GO:0005524">
    <property type="term" value="F:ATP binding"/>
    <property type="evidence" value="ECO:0007669"/>
    <property type="project" value="UniProtKB-KW"/>
</dbReference>
<dbReference type="FunFam" id="1.10.510.10:FF:000590">
    <property type="entry name" value="PR5-like receptor kinase"/>
    <property type="match status" value="1"/>
</dbReference>
<evidence type="ECO:0000259" key="12">
    <source>
        <dbReference type="PROSITE" id="PS50011"/>
    </source>
</evidence>
<evidence type="ECO:0000313" key="14">
    <source>
        <dbReference type="Proteomes" id="UP000006729"/>
    </source>
</evidence>
<keyword evidence="2" id="KW-0723">Serine/threonine-protein kinase</keyword>
<dbReference type="PROSITE" id="PS50011">
    <property type="entry name" value="PROTEIN_KINASE_DOM"/>
    <property type="match status" value="1"/>
</dbReference>
<dbReference type="InterPro" id="IPR000719">
    <property type="entry name" value="Prot_kinase_dom"/>
</dbReference>
<evidence type="ECO:0000256" key="6">
    <source>
        <dbReference type="ARBA" id="ARBA00022741"/>
    </source>
</evidence>
<reference evidence="13 14" key="1">
    <citation type="journal article" date="2006" name="Science">
        <title>The genome of black cottonwood, Populus trichocarpa (Torr. &amp; Gray).</title>
        <authorList>
            <person name="Tuskan G.A."/>
            <person name="Difazio S."/>
            <person name="Jansson S."/>
            <person name="Bohlmann J."/>
            <person name="Grigoriev I."/>
            <person name="Hellsten U."/>
            <person name="Putnam N."/>
            <person name="Ralph S."/>
            <person name="Rombauts S."/>
            <person name="Salamov A."/>
            <person name="Schein J."/>
            <person name="Sterck L."/>
            <person name="Aerts A."/>
            <person name="Bhalerao R.R."/>
            <person name="Bhalerao R.P."/>
            <person name="Blaudez D."/>
            <person name="Boerjan W."/>
            <person name="Brun A."/>
            <person name="Brunner A."/>
            <person name="Busov V."/>
            <person name="Campbell M."/>
            <person name="Carlson J."/>
            <person name="Chalot M."/>
            <person name="Chapman J."/>
            <person name="Chen G.L."/>
            <person name="Cooper D."/>
            <person name="Coutinho P.M."/>
            <person name="Couturier J."/>
            <person name="Covert S."/>
            <person name="Cronk Q."/>
            <person name="Cunningham R."/>
            <person name="Davis J."/>
            <person name="Degroeve S."/>
            <person name="Dejardin A."/>
            <person name="Depamphilis C."/>
            <person name="Detter J."/>
            <person name="Dirks B."/>
            <person name="Dubchak I."/>
            <person name="Duplessis S."/>
            <person name="Ehlting J."/>
            <person name="Ellis B."/>
            <person name="Gendler K."/>
            <person name="Goodstein D."/>
            <person name="Gribskov M."/>
            <person name="Grimwood J."/>
            <person name="Groover A."/>
            <person name="Gunter L."/>
            <person name="Hamberger B."/>
            <person name="Heinze B."/>
            <person name="Helariutta Y."/>
            <person name="Henrissat B."/>
            <person name="Holligan D."/>
            <person name="Holt R."/>
            <person name="Huang W."/>
            <person name="Islam-Faridi N."/>
            <person name="Jones S."/>
            <person name="Jones-Rhoades M."/>
            <person name="Jorgensen R."/>
            <person name="Joshi C."/>
            <person name="Kangasjarvi J."/>
            <person name="Karlsson J."/>
            <person name="Kelleher C."/>
            <person name="Kirkpatrick R."/>
            <person name="Kirst M."/>
            <person name="Kohler A."/>
            <person name="Kalluri U."/>
            <person name="Larimer F."/>
            <person name="Leebens-Mack J."/>
            <person name="Leple J.C."/>
            <person name="Locascio P."/>
            <person name="Lou Y."/>
            <person name="Lucas S."/>
            <person name="Martin F."/>
            <person name="Montanini B."/>
            <person name="Napoli C."/>
            <person name="Nelson D.R."/>
            <person name="Nelson C."/>
            <person name="Nieminen K."/>
            <person name="Nilsson O."/>
            <person name="Pereda V."/>
            <person name="Peter G."/>
            <person name="Philippe R."/>
            <person name="Pilate G."/>
            <person name="Poliakov A."/>
            <person name="Razumovskaya J."/>
            <person name="Richardson P."/>
            <person name="Rinaldi C."/>
            <person name="Ritland K."/>
            <person name="Rouze P."/>
            <person name="Ryaboy D."/>
            <person name="Schmutz J."/>
            <person name="Schrader J."/>
            <person name="Segerman B."/>
            <person name="Shin H."/>
            <person name="Siddiqui A."/>
            <person name="Sterky F."/>
            <person name="Terry A."/>
            <person name="Tsai C.J."/>
            <person name="Uberbacher E."/>
            <person name="Unneberg P."/>
            <person name="Vahala J."/>
            <person name="Wall K."/>
            <person name="Wessler S."/>
            <person name="Yang G."/>
            <person name="Yin T."/>
            <person name="Douglas C."/>
            <person name="Marra M."/>
            <person name="Sandberg G."/>
            <person name="Van de Peer Y."/>
            <person name="Rokhsar D."/>
        </authorList>
    </citation>
    <scope>NUCLEOTIDE SEQUENCE [LARGE SCALE GENOMIC DNA]</scope>
    <source>
        <strain evidence="14">cv. Nisqually</strain>
    </source>
</reference>
<keyword evidence="10" id="KW-0472">Membrane</keyword>
<keyword evidence="8" id="KW-0067">ATP-binding</keyword>
<evidence type="ECO:0000256" key="5">
    <source>
        <dbReference type="ARBA" id="ARBA00022729"/>
    </source>
</evidence>
<evidence type="ECO:0000256" key="11">
    <source>
        <dbReference type="ARBA" id="ARBA00023180"/>
    </source>
</evidence>
<evidence type="ECO:0000256" key="4">
    <source>
        <dbReference type="ARBA" id="ARBA00022692"/>
    </source>
</evidence>
<dbReference type="Gene3D" id="3.30.200.20">
    <property type="entry name" value="Phosphorylase Kinase, domain 1"/>
    <property type="match status" value="1"/>
</dbReference>
<evidence type="ECO:0000256" key="3">
    <source>
        <dbReference type="ARBA" id="ARBA00022679"/>
    </source>
</evidence>
<keyword evidence="11" id="KW-0325">Glycoprotein</keyword>
<dbReference type="Gene3D" id="1.10.510.10">
    <property type="entry name" value="Transferase(Phosphotransferase) domain 1"/>
    <property type="match status" value="1"/>
</dbReference>
<proteinExistence type="predicted"/>
<protein>
    <recommendedName>
        <fullName evidence="12">Protein kinase domain-containing protein</fullName>
    </recommendedName>
</protein>
<evidence type="ECO:0000313" key="13">
    <source>
        <dbReference type="EMBL" id="RQP02243.1"/>
    </source>
</evidence>
<dbReference type="InterPro" id="IPR032872">
    <property type="entry name" value="WAK_assoc_C"/>
</dbReference>
<dbReference type="PANTHER" id="PTHR27009">
    <property type="entry name" value="RUST RESISTANCE KINASE LR10-RELATED"/>
    <property type="match status" value="1"/>
</dbReference>
<keyword evidence="3" id="KW-0808">Transferase</keyword>
<dbReference type="Pfam" id="PF14380">
    <property type="entry name" value="WAK_assoc"/>
    <property type="match status" value="1"/>
</dbReference>
<organism evidence="13 14">
    <name type="scientific">Populus trichocarpa</name>
    <name type="common">Western balsam poplar</name>
    <name type="synonym">Populus balsamifera subsp. trichocarpa</name>
    <dbReference type="NCBI Taxonomy" id="3694"/>
    <lineage>
        <taxon>Eukaryota</taxon>
        <taxon>Viridiplantae</taxon>
        <taxon>Streptophyta</taxon>
        <taxon>Embryophyta</taxon>
        <taxon>Tracheophyta</taxon>
        <taxon>Spermatophyta</taxon>
        <taxon>Magnoliopsida</taxon>
        <taxon>eudicotyledons</taxon>
        <taxon>Gunneridae</taxon>
        <taxon>Pentapetalae</taxon>
        <taxon>rosids</taxon>
        <taxon>fabids</taxon>
        <taxon>Malpighiales</taxon>
        <taxon>Salicaceae</taxon>
        <taxon>Saliceae</taxon>
        <taxon>Populus</taxon>
    </lineage>
</organism>
<dbReference type="Pfam" id="PF00069">
    <property type="entry name" value="Pkinase"/>
    <property type="match status" value="1"/>
</dbReference>
<evidence type="ECO:0000256" key="9">
    <source>
        <dbReference type="ARBA" id="ARBA00022989"/>
    </source>
</evidence>
<comment type="subcellular location">
    <subcellularLocation>
        <location evidence="1">Membrane</location>
        <topology evidence="1">Single-pass type I membrane protein</topology>
    </subcellularLocation>
</comment>
<dbReference type="Proteomes" id="UP000006729">
    <property type="component" value="Chromosome 17"/>
</dbReference>
<evidence type="ECO:0000256" key="7">
    <source>
        <dbReference type="ARBA" id="ARBA00022777"/>
    </source>
</evidence>
<evidence type="ECO:0000256" key="2">
    <source>
        <dbReference type="ARBA" id="ARBA00022527"/>
    </source>
</evidence>
<dbReference type="InterPro" id="IPR011009">
    <property type="entry name" value="Kinase-like_dom_sf"/>
</dbReference>
<keyword evidence="5" id="KW-0732">Signal</keyword>
<dbReference type="EMBL" id="CM009306">
    <property type="protein sequence ID" value="RQP02243.1"/>
    <property type="molecule type" value="Genomic_DNA"/>
</dbReference>
<keyword evidence="7" id="KW-0418">Kinase</keyword>
<evidence type="ECO:0000256" key="10">
    <source>
        <dbReference type="ARBA" id="ARBA00023136"/>
    </source>
</evidence>
<sequence length="500" mass="55749">MSRVHLISTEYTDNICSIPPVNSTFDSDRFSYASNTKNIMLYYGCPTIPSQFLPTLGLSYQFSCNISRTDMVGYYLTRNLSMSATGSFAANISSYLESCNHSVLIPAYESAVRSIESHPTAANLTNALHRGFWLQWTANDSLCNKCKFSGGQCGYNTDTSKFTCYCQDQPYATTCKKESYRWEYKLIKGQGGFGGVYKGELPDGRPVAVKVLKNSKGDGEEFVNEVVSISRTSHVNIVTLFGFCFERTKRALIYEYMPNGSLDKFIYRQTSLHGNHNLQWEKLYEIAVGIGRGLEYLHRGCNTRIVHFDIKPHNILLDTDFCPKISDFGLAKLCKREESMVSMTGARGTAGYIAPEVFCKNFGGVSYKSDVYSYGMMVLEMVGGKRNIDIGESQSSEIFLPNCMYESEEVSSLHGVITDETEETIKKMVTVGLWCVQTNPLDRPSMTKVVEMLEGSLQFLQTPPKPFLYSPTTSLETNLTASTSRACALSQKESGMAAIS</sequence>